<evidence type="ECO:0000313" key="1">
    <source>
        <dbReference type="EMBL" id="ELZ11957.1"/>
    </source>
</evidence>
<comment type="caution">
    <text evidence="1">The sequence shown here is derived from an EMBL/GenBank/DDBJ whole genome shotgun (WGS) entry which is preliminary data.</text>
</comment>
<dbReference type="STRING" id="1227490.C479_05912"/>
<evidence type="ECO:0000313" key="2">
    <source>
        <dbReference type="Proteomes" id="UP000011560"/>
    </source>
</evidence>
<dbReference type="Proteomes" id="UP000011560">
    <property type="component" value="Unassembled WGS sequence"/>
</dbReference>
<sequence length="141" mass="15230">MGRGRTLGLSALVVGAAALVGFALRVGRRHSRAHVQASIGARIVEEVPQTATVVDSTSHRLQEIPGATRAIERAVASDDAASWAEVTFTDESAWSVVDTLRETVPYYDGDDGEYNGVYVRWGDRIVVLDAVGWARLEEAAY</sequence>
<gene>
    <name evidence="1" type="ORF">C479_05912</name>
</gene>
<proteinExistence type="predicted"/>
<organism evidence="1 2">
    <name type="scientific">Halovivax asiaticus JCM 14624</name>
    <dbReference type="NCBI Taxonomy" id="1227490"/>
    <lineage>
        <taxon>Archaea</taxon>
        <taxon>Methanobacteriati</taxon>
        <taxon>Methanobacteriota</taxon>
        <taxon>Stenosarchaea group</taxon>
        <taxon>Halobacteria</taxon>
        <taxon>Halobacteriales</taxon>
        <taxon>Natrialbaceae</taxon>
        <taxon>Halovivax</taxon>
    </lineage>
</organism>
<protein>
    <submittedName>
        <fullName evidence="1">Uncharacterized protein</fullName>
    </submittedName>
</protein>
<accession>M0BNA4</accession>
<dbReference type="EMBL" id="AOIQ01000010">
    <property type="protein sequence ID" value="ELZ11957.1"/>
    <property type="molecule type" value="Genomic_DNA"/>
</dbReference>
<reference evidence="1 2" key="1">
    <citation type="journal article" date="2014" name="PLoS Genet.">
        <title>Phylogenetically driven sequencing of extremely halophilic archaea reveals strategies for static and dynamic osmo-response.</title>
        <authorList>
            <person name="Becker E.A."/>
            <person name="Seitzer P.M."/>
            <person name="Tritt A."/>
            <person name="Larsen D."/>
            <person name="Krusor M."/>
            <person name="Yao A.I."/>
            <person name="Wu D."/>
            <person name="Madern D."/>
            <person name="Eisen J.A."/>
            <person name="Darling A.E."/>
            <person name="Facciotti M.T."/>
        </authorList>
    </citation>
    <scope>NUCLEOTIDE SEQUENCE [LARGE SCALE GENOMIC DNA]</scope>
    <source>
        <strain evidence="1 2">JCM 14624</strain>
    </source>
</reference>
<keyword evidence="2" id="KW-1185">Reference proteome</keyword>
<dbReference type="AlphaFoldDB" id="M0BNA4"/>
<name>M0BNA4_9EURY</name>